<reference evidence="2 3" key="1">
    <citation type="submission" date="2018-03" db="EMBL/GenBank/DDBJ databases">
        <title>Brevisbacillus phylogenomics.</title>
        <authorList>
            <person name="Dunlap C."/>
        </authorList>
    </citation>
    <scope>NUCLEOTIDE SEQUENCE [LARGE SCALE GENOMIC DNA]</scope>
    <source>
        <strain evidence="2 3">NRRL B-41110</strain>
    </source>
</reference>
<gene>
    <name evidence="2" type="ORF">C7R92_10780</name>
</gene>
<proteinExistence type="predicted"/>
<dbReference type="EMBL" id="PXZO01000017">
    <property type="protein sequence ID" value="PSK11435.1"/>
    <property type="molecule type" value="Genomic_DNA"/>
</dbReference>
<feature type="domain" description="YcdB/YcdC repeated" evidence="1">
    <location>
        <begin position="294"/>
        <end position="444"/>
    </location>
</feature>
<comment type="caution">
    <text evidence="2">The sequence shown here is derived from an EMBL/GenBank/DDBJ whole genome shotgun (WGS) entry which is preliminary data.</text>
</comment>
<dbReference type="InterPro" id="IPR032599">
    <property type="entry name" value="YcdB/YcdC_rep_domain"/>
</dbReference>
<sequence length="538" mass="61686">MTTVFATGAAGSLAPVVHAAEKTLSEEEAIALAQKQLKNLGEYKLLSAEFVDGIEMLWGNSIWYTKWSKENGRNFGVQQDAISGEIWVYEYRGEERELDTNQKKLTEDQAFQVATQFLKQVATEEQRSRLSKPNEYPDSDIFHTRDKPGIDVNFTRIENGIPFLENGFRLIVGYDGEVIYFERRWTEGKLPDASKVIEIAEAEKKWDEGATPTFLYKDMASSFRKESESYQLVYEFQRIDPQFVDAITGKMLDSYGQVAKERKIQPLGKIVPPTPTERKLITKEEAQKIAEQQLKKLPGTYRSNGRITESNSGSDEMSWFFEFISQPGDGEKSDTVIIAIDALGNLVHYSVNAKIRFNEESKKIEKGITWEQAQESARKLVQTFYSDQLGKIYAVDYVPREKRIKEIWENDEPYEIEFGYLINGKPVVDTIFQVDVDAETGEAVDLYNHFYNHGPSGDSSLPPKNEEAIDLNTANKVVKENKKLMLTYFHPKVRGSYGRDKMLEQPLLVYRYVGEKGLVTPDGKWHSFAEERKRNRRL</sequence>
<evidence type="ECO:0000259" key="1">
    <source>
        <dbReference type="Pfam" id="PF16244"/>
    </source>
</evidence>
<organism evidence="2 3">
    <name type="scientific">Brevibacillus porteri</name>
    <dbReference type="NCBI Taxonomy" id="2126350"/>
    <lineage>
        <taxon>Bacteria</taxon>
        <taxon>Bacillati</taxon>
        <taxon>Bacillota</taxon>
        <taxon>Bacilli</taxon>
        <taxon>Bacillales</taxon>
        <taxon>Paenibacillaceae</taxon>
        <taxon>Brevibacillus</taxon>
    </lineage>
</organism>
<evidence type="ECO:0000313" key="3">
    <source>
        <dbReference type="Proteomes" id="UP000241645"/>
    </source>
</evidence>
<dbReference type="Pfam" id="PF16244">
    <property type="entry name" value="DUF4901"/>
    <property type="match status" value="2"/>
</dbReference>
<evidence type="ECO:0000313" key="2">
    <source>
        <dbReference type="EMBL" id="PSK11435.1"/>
    </source>
</evidence>
<dbReference type="Proteomes" id="UP000241645">
    <property type="component" value="Unassembled WGS sequence"/>
</dbReference>
<protein>
    <submittedName>
        <fullName evidence="2">Peptidase</fullName>
    </submittedName>
</protein>
<feature type="domain" description="YcdB/YcdC repeated" evidence="1">
    <location>
        <begin position="60"/>
        <end position="184"/>
    </location>
</feature>
<keyword evidence="3" id="KW-1185">Reference proteome</keyword>
<name>A0ABX5FT13_9BACL</name>
<accession>A0ABX5FT13</accession>